<evidence type="ECO:0000256" key="2">
    <source>
        <dbReference type="ARBA" id="ARBA00022748"/>
    </source>
</evidence>
<dbReference type="InterPro" id="IPR036249">
    <property type="entry name" value="Thioredoxin-like_sf"/>
</dbReference>
<feature type="signal peptide" evidence="5">
    <location>
        <begin position="1"/>
        <end position="25"/>
    </location>
</feature>
<evidence type="ECO:0000259" key="6">
    <source>
        <dbReference type="PROSITE" id="PS51352"/>
    </source>
</evidence>
<evidence type="ECO:0000256" key="1">
    <source>
        <dbReference type="ARBA" id="ARBA00004196"/>
    </source>
</evidence>
<evidence type="ECO:0000256" key="5">
    <source>
        <dbReference type="SAM" id="SignalP"/>
    </source>
</evidence>
<protein>
    <submittedName>
        <fullName evidence="7">TlpA family protein disulfide reductase</fullName>
    </submittedName>
</protein>
<dbReference type="PANTHER" id="PTHR42852">
    <property type="entry name" value="THIOL:DISULFIDE INTERCHANGE PROTEIN DSBE"/>
    <property type="match status" value="1"/>
</dbReference>
<dbReference type="InterPro" id="IPR013740">
    <property type="entry name" value="Redoxin"/>
</dbReference>
<gene>
    <name evidence="7" type="ORF">ACFQZJ_11120</name>
</gene>
<dbReference type="PROSITE" id="PS51257">
    <property type="entry name" value="PROKAR_LIPOPROTEIN"/>
    <property type="match status" value="1"/>
</dbReference>
<feature type="domain" description="Thioredoxin" evidence="6">
    <location>
        <begin position="353"/>
        <end position="510"/>
    </location>
</feature>
<evidence type="ECO:0000256" key="3">
    <source>
        <dbReference type="ARBA" id="ARBA00023157"/>
    </source>
</evidence>
<comment type="caution">
    <text evidence="7">The sequence shown here is derived from an EMBL/GenBank/DDBJ whole genome shotgun (WGS) entry which is preliminary data.</text>
</comment>
<keyword evidence="8" id="KW-1185">Reference proteome</keyword>
<dbReference type="Proteomes" id="UP001597012">
    <property type="component" value="Unassembled WGS sequence"/>
</dbReference>
<dbReference type="Gene3D" id="3.40.30.10">
    <property type="entry name" value="Glutaredoxin"/>
    <property type="match status" value="1"/>
</dbReference>
<dbReference type="InterPro" id="IPR050553">
    <property type="entry name" value="Thioredoxin_ResA/DsbE_sf"/>
</dbReference>
<dbReference type="RefSeq" id="WP_379934564.1">
    <property type="nucleotide sequence ID" value="NZ_JBHTHY010000007.1"/>
</dbReference>
<name>A0ABW3B581_9FLAO</name>
<sequence>MLKKIKKFTASSLLAVLTIWIFSCSEITKKNDEIKITGLVTTASDSSYVKFHRFLNTDATSHFRGYDSVPTINGKFEKTFDSPETTNVIVLASNEHIPSIHIICDGDSEIGVTIERSIPYFDITFTGKNAKGHDLIFDSSLLRVIHLVNVLDESIGQGVDSPAKVITTTERVLDSLFAPFDKLLIKERITTTFHKRVQIQAEGKMLHAIHHIIDHAYRYPKTSALSKAAKDKILKYFFTKYDPFSDRYRYNLGINRTINAENKCRLIGRGLLSGKKLGLDIWGNKYQEYDYAPMELQEKMMATQIILSRTHEEKPICEDLELFYKFKKTFPESAYNIEFQNRYFNRLDCANQSVARAKYPFASMSNDSLTLIVEYGNNNLDSLLQKQFSNKKVFVDLWATWCAPCIQEFGLIDEIKPTLDELGIKQLYISIDRLRARKNWKNAIQSYGLNGSHFLAGHEIDSVLRSKLEKNNELSIPRYLLFDENGKLMDDNLPWPSTGKLIGRLQELCKPKP</sequence>
<proteinExistence type="predicted"/>
<keyword evidence="5" id="KW-0732">Signal</keyword>
<dbReference type="PANTHER" id="PTHR42852:SF6">
    <property type="entry name" value="THIOL:DISULFIDE INTERCHANGE PROTEIN DSBE"/>
    <property type="match status" value="1"/>
</dbReference>
<feature type="chain" id="PRO_5046951155" evidence="5">
    <location>
        <begin position="26"/>
        <end position="513"/>
    </location>
</feature>
<keyword evidence="3" id="KW-1015">Disulfide bond</keyword>
<reference evidence="8" key="1">
    <citation type="journal article" date="2019" name="Int. J. Syst. Evol. Microbiol.">
        <title>The Global Catalogue of Microorganisms (GCM) 10K type strain sequencing project: providing services to taxonomists for standard genome sequencing and annotation.</title>
        <authorList>
            <consortium name="The Broad Institute Genomics Platform"/>
            <consortium name="The Broad Institute Genome Sequencing Center for Infectious Disease"/>
            <person name="Wu L."/>
            <person name="Ma J."/>
        </authorList>
    </citation>
    <scope>NUCLEOTIDE SEQUENCE [LARGE SCALE GENOMIC DNA]</scope>
    <source>
        <strain evidence="8">CCUG 61948</strain>
    </source>
</reference>
<dbReference type="InterPro" id="IPR013766">
    <property type="entry name" value="Thioredoxin_domain"/>
</dbReference>
<keyword evidence="2" id="KW-0201">Cytochrome c-type biogenesis</keyword>
<dbReference type="SUPFAM" id="SSF52833">
    <property type="entry name" value="Thioredoxin-like"/>
    <property type="match status" value="1"/>
</dbReference>
<evidence type="ECO:0000313" key="8">
    <source>
        <dbReference type="Proteomes" id="UP001597012"/>
    </source>
</evidence>
<comment type="subcellular location">
    <subcellularLocation>
        <location evidence="1">Cell envelope</location>
    </subcellularLocation>
</comment>
<evidence type="ECO:0000256" key="4">
    <source>
        <dbReference type="ARBA" id="ARBA00023284"/>
    </source>
</evidence>
<dbReference type="Pfam" id="PF08534">
    <property type="entry name" value="Redoxin"/>
    <property type="match status" value="1"/>
</dbReference>
<dbReference type="EMBL" id="JBHTHY010000007">
    <property type="protein sequence ID" value="MFD0798016.1"/>
    <property type="molecule type" value="Genomic_DNA"/>
</dbReference>
<organism evidence="7 8">
    <name type="scientific">Maribacter chungangensis</name>
    <dbReference type="NCBI Taxonomy" id="1069117"/>
    <lineage>
        <taxon>Bacteria</taxon>
        <taxon>Pseudomonadati</taxon>
        <taxon>Bacteroidota</taxon>
        <taxon>Flavobacteriia</taxon>
        <taxon>Flavobacteriales</taxon>
        <taxon>Flavobacteriaceae</taxon>
        <taxon>Maribacter</taxon>
    </lineage>
</organism>
<dbReference type="CDD" id="cd02966">
    <property type="entry name" value="TlpA_like_family"/>
    <property type="match status" value="1"/>
</dbReference>
<dbReference type="PROSITE" id="PS51352">
    <property type="entry name" value="THIOREDOXIN_2"/>
    <property type="match status" value="1"/>
</dbReference>
<accession>A0ABW3B581</accession>
<evidence type="ECO:0000313" key="7">
    <source>
        <dbReference type="EMBL" id="MFD0798016.1"/>
    </source>
</evidence>
<keyword evidence="4" id="KW-0676">Redox-active center</keyword>